<keyword evidence="4" id="KW-0456">Lyase</keyword>
<dbReference type="PANTHER" id="PTHR43078">
    <property type="entry name" value="UDP-GLUCURONIC ACID DECARBOXYLASE-RELATED"/>
    <property type="match status" value="1"/>
</dbReference>
<name>A0A251U191_HELAN</name>
<dbReference type="PANTHER" id="PTHR43078:SF22">
    <property type="entry name" value="UDP-GLUCURONIC ACID DECARBOXYLASE 1"/>
    <property type="match status" value="1"/>
</dbReference>
<dbReference type="EMBL" id="CM007898">
    <property type="protein sequence ID" value="OTG16944.1"/>
    <property type="molecule type" value="Genomic_DNA"/>
</dbReference>
<evidence type="ECO:0000313" key="7">
    <source>
        <dbReference type="Proteomes" id="UP000215914"/>
    </source>
</evidence>
<evidence type="ECO:0000256" key="4">
    <source>
        <dbReference type="ARBA" id="ARBA00023239"/>
    </source>
</evidence>
<dbReference type="GO" id="GO:0070403">
    <property type="term" value="F:NAD+ binding"/>
    <property type="evidence" value="ECO:0007669"/>
    <property type="project" value="InterPro"/>
</dbReference>
<evidence type="ECO:0000256" key="3">
    <source>
        <dbReference type="ARBA" id="ARBA00023027"/>
    </source>
</evidence>
<dbReference type="AlphaFoldDB" id="A0A251U191"/>
<dbReference type="Proteomes" id="UP000215914">
    <property type="component" value="Chromosome 9"/>
</dbReference>
<comment type="cofactor">
    <cofactor evidence="1">
        <name>NAD(+)</name>
        <dbReference type="ChEBI" id="CHEBI:57540"/>
    </cofactor>
</comment>
<accession>A0A251U191</accession>
<keyword evidence="2" id="KW-0210">Decarboxylase</keyword>
<dbReference type="InterPro" id="IPR001509">
    <property type="entry name" value="Epimerase_deHydtase"/>
</dbReference>
<dbReference type="SUPFAM" id="SSF51735">
    <property type="entry name" value="NAD(P)-binding Rossmann-fold domains"/>
    <property type="match status" value="1"/>
</dbReference>
<dbReference type="STRING" id="4232.A0A251U191"/>
<reference evidence="7" key="1">
    <citation type="journal article" date="2017" name="Nature">
        <title>The sunflower genome provides insights into oil metabolism, flowering and Asterid evolution.</title>
        <authorList>
            <person name="Badouin H."/>
            <person name="Gouzy J."/>
            <person name="Grassa C.J."/>
            <person name="Murat F."/>
            <person name="Staton S.E."/>
            <person name="Cottret L."/>
            <person name="Lelandais-Briere C."/>
            <person name="Owens G.L."/>
            <person name="Carrere S."/>
            <person name="Mayjonade B."/>
            <person name="Legrand L."/>
            <person name="Gill N."/>
            <person name="Kane N.C."/>
            <person name="Bowers J.E."/>
            <person name="Hubner S."/>
            <person name="Bellec A."/>
            <person name="Berard A."/>
            <person name="Berges H."/>
            <person name="Blanchet N."/>
            <person name="Boniface M.C."/>
            <person name="Brunel D."/>
            <person name="Catrice O."/>
            <person name="Chaidir N."/>
            <person name="Claudel C."/>
            <person name="Donnadieu C."/>
            <person name="Faraut T."/>
            <person name="Fievet G."/>
            <person name="Helmstetter N."/>
            <person name="King M."/>
            <person name="Knapp S.J."/>
            <person name="Lai Z."/>
            <person name="Le Paslier M.C."/>
            <person name="Lippi Y."/>
            <person name="Lorenzon L."/>
            <person name="Mandel J.R."/>
            <person name="Marage G."/>
            <person name="Marchand G."/>
            <person name="Marquand E."/>
            <person name="Bret-Mestries E."/>
            <person name="Morien E."/>
            <person name="Nambeesan S."/>
            <person name="Nguyen T."/>
            <person name="Pegot-Espagnet P."/>
            <person name="Pouilly N."/>
            <person name="Raftis F."/>
            <person name="Sallet E."/>
            <person name="Schiex T."/>
            <person name="Thomas J."/>
            <person name="Vandecasteele C."/>
            <person name="Vares D."/>
            <person name="Vear F."/>
            <person name="Vautrin S."/>
            <person name="Crespi M."/>
            <person name="Mangin B."/>
            <person name="Burke J.M."/>
            <person name="Salse J."/>
            <person name="Munos S."/>
            <person name="Vincourt P."/>
            <person name="Rieseberg L.H."/>
            <person name="Langlade N.B."/>
        </authorList>
    </citation>
    <scope>NUCLEOTIDE SEQUENCE [LARGE SCALE GENOMIC DNA]</scope>
    <source>
        <strain evidence="7">cv. SF193</strain>
    </source>
</reference>
<organism evidence="6 7">
    <name type="scientific">Helianthus annuus</name>
    <name type="common">Common sunflower</name>
    <dbReference type="NCBI Taxonomy" id="4232"/>
    <lineage>
        <taxon>Eukaryota</taxon>
        <taxon>Viridiplantae</taxon>
        <taxon>Streptophyta</taxon>
        <taxon>Embryophyta</taxon>
        <taxon>Tracheophyta</taxon>
        <taxon>Spermatophyta</taxon>
        <taxon>Magnoliopsida</taxon>
        <taxon>eudicotyledons</taxon>
        <taxon>Gunneridae</taxon>
        <taxon>Pentapetalae</taxon>
        <taxon>asterids</taxon>
        <taxon>campanulids</taxon>
        <taxon>Asterales</taxon>
        <taxon>Asteraceae</taxon>
        <taxon>Asteroideae</taxon>
        <taxon>Heliantheae alliance</taxon>
        <taxon>Heliantheae</taxon>
        <taxon>Helianthus</taxon>
    </lineage>
</organism>
<evidence type="ECO:0000256" key="2">
    <source>
        <dbReference type="ARBA" id="ARBA00022793"/>
    </source>
</evidence>
<dbReference type="InterPro" id="IPR036291">
    <property type="entry name" value="NAD(P)-bd_dom_sf"/>
</dbReference>
<evidence type="ECO:0000259" key="5">
    <source>
        <dbReference type="Pfam" id="PF01370"/>
    </source>
</evidence>
<dbReference type="UniPathway" id="UPA00796">
    <property type="reaction ID" value="UER00771"/>
</dbReference>
<dbReference type="GO" id="GO:0033320">
    <property type="term" value="P:UDP-D-xylose biosynthetic process"/>
    <property type="evidence" value="ECO:0007669"/>
    <property type="project" value="UniProtKB-UniPathway"/>
</dbReference>
<gene>
    <name evidence="6" type="ORF">HannXRQ_Chr09g0276911</name>
</gene>
<dbReference type="Pfam" id="PF01370">
    <property type="entry name" value="Epimerase"/>
    <property type="match status" value="1"/>
</dbReference>
<dbReference type="OrthoDB" id="331544at2759"/>
<evidence type="ECO:0000313" key="6">
    <source>
        <dbReference type="EMBL" id="OTG16944.1"/>
    </source>
</evidence>
<feature type="domain" description="NAD-dependent epimerase/dehydratase" evidence="5">
    <location>
        <begin position="45"/>
        <end position="117"/>
    </location>
</feature>
<protein>
    <submittedName>
        <fullName evidence="6">Putative NAD(P)-binding domain-containing protein</fullName>
    </submittedName>
</protein>
<proteinExistence type="predicted"/>
<dbReference type="InParanoid" id="A0A251U191"/>
<dbReference type="InterPro" id="IPR044516">
    <property type="entry name" value="UXS-like"/>
</dbReference>
<keyword evidence="7" id="KW-1185">Reference proteome</keyword>
<dbReference type="GO" id="GO:0042732">
    <property type="term" value="P:D-xylose metabolic process"/>
    <property type="evidence" value="ECO:0007669"/>
    <property type="project" value="InterPro"/>
</dbReference>
<sequence length="118" mass="13645">MEWQVNLCVGFKHKVANNLYSYVLFYFKSRFFCVVHYIYWGHMNPIGVSSCYDEGKRTVEALTMNYHQGAGVEVRIAHMFNTYGPWMCLDDGRVGGNFVSLCVIKLTHKQPMTIYGDV</sequence>
<dbReference type="GO" id="GO:0016831">
    <property type="term" value="F:carboxy-lyase activity"/>
    <property type="evidence" value="ECO:0007669"/>
    <property type="project" value="UniProtKB-KW"/>
</dbReference>
<evidence type="ECO:0000256" key="1">
    <source>
        <dbReference type="ARBA" id="ARBA00001911"/>
    </source>
</evidence>
<dbReference type="Gene3D" id="3.40.50.720">
    <property type="entry name" value="NAD(P)-binding Rossmann-like Domain"/>
    <property type="match status" value="1"/>
</dbReference>
<keyword evidence="3" id="KW-0520">NAD</keyword>